<evidence type="ECO:0000256" key="4">
    <source>
        <dbReference type="ARBA" id="ARBA00022606"/>
    </source>
</evidence>
<sequence>MGIKPQLLSNLVASLEESSCVKKRGSKMRFFNWTSPIETQARVMDPMASGVIHQIGWNVDPQDLIHIPEHWQLYPAPEKSLHLLLGMIYVFLWFAAIIGNGLVLWIFCSARSLRTPSNMFVVNLAFTDFLMFTSIPIFIYNSFHGGFAAGWLSCQVYALIGSLAGISQGMTNACIAYDRYTTITRPFDGKLTRTKAFLMIVFVWMYTMPWAVLPMFETWGRYMPEGYLTACSFDYLTRTFDNKLFVGSIFTCSYVFPMVAIIFYYSQIVNKVFAHEKALRDQAKKMNVESLRANQQHKNESTELRIAKAAITVCFLFVAAWTPYAVLSLIGAFGDQGLLSPGVSMIPALACKLVACLDPYVYAISHPKYRLELQKRLPWLAIKEESDSQSTVTESSGPPLSTA</sequence>
<dbReference type="PROSITE" id="PS00238">
    <property type="entry name" value="OPSIN"/>
    <property type="match status" value="1"/>
</dbReference>
<dbReference type="InterPro" id="IPR050125">
    <property type="entry name" value="GPCR_opsins"/>
</dbReference>
<evidence type="ECO:0000256" key="15">
    <source>
        <dbReference type="ARBA" id="ARBA00023305"/>
    </source>
</evidence>
<keyword evidence="6" id="KW-0681">Retinal protein</keyword>
<dbReference type="GO" id="GO:0007602">
    <property type="term" value="P:phototransduction"/>
    <property type="evidence" value="ECO:0007669"/>
    <property type="project" value="UniProtKB-KW"/>
</dbReference>
<feature type="transmembrane region" description="Helical" evidence="16">
    <location>
        <begin position="309"/>
        <end position="333"/>
    </location>
</feature>
<dbReference type="GO" id="GO:0016020">
    <property type="term" value="C:membrane"/>
    <property type="evidence" value="ECO:0007669"/>
    <property type="project" value="UniProtKB-SubCell"/>
</dbReference>
<evidence type="ECO:0000256" key="1">
    <source>
        <dbReference type="ARBA" id="ARBA00004141"/>
    </source>
</evidence>
<evidence type="ECO:0000256" key="9">
    <source>
        <dbReference type="ARBA" id="ARBA00023040"/>
    </source>
</evidence>
<evidence type="ECO:0000256" key="7">
    <source>
        <dbReference type="ARBA" id="ARBA00022989"/>
    </source>
</evidence>
<evidence type="ECO:0000256" key="5">
    <source>
        <dbReference type="ARBA" id="ARBA00022692"/>
    </source>
</evidence>
<evidence type="ECO:0000256" key="11">
    <source>
        <dbReference type="ARBA" id="ARBA00023157"/>
    </source>
</evidence>
<evidence type="ECO:0000256" key="12">
    <source>
        <dbReference type="ARBA" id="ARBA00023170"/>
    </source>
</evidence>
<evidence type="ECO:0000256" key="16">
    <source>
        <dbReference type="SAM" id="Phobius"/>
    </source>
</evidence>
<dbReference type="PANTHER" id="PTHR24240">
    <property type="entry name" value="OPSIN"/>
    <property type="match status" value="1"/>
</dbReference>
<feature type="transmembrane region" description="Helical" evidence="16">
    <location>
        <begin position="120"/>
        <end position="143"/>
    </location>
</feature>
<dbReference type="GO" id="GO:0007601">
    <property type="term" value="P:visual perception"/>
    <property type="evidence" value="ECO:0007669"/>
    <property type="project" value="UniProtKB-KW"/>
</dbReference>
<name>A0A9P0CLH1_9CUCU</name>
<feature type="transmembrane region" description="Helical" evidence="16">
    <location>
        <begin position="345"/>
        <end position="365"/>
    </location>
</feature>
<dbReference type="GO" id="GO:0009881">
    <property type="term" value="F:photoreceptor activity"/>
    <property type="evidence" value="ECO:0007669"/>
    <property type="project" value="UniProtKB-KW"/>
</dbReference>
<dbReference type="EMBL" id="OV651828">
    <property type="protein sequence ID" value="CAH1104339.1"/>
    <property type="molecule type" value="Genomic_DNA"/>
</dbReference>
<dbReference type="GO" id="GO:0004930">
    <property type="term" value="F:G protein-coupled receptor activity"/>
    <property type="evidence" value="ECO:0007669"/>
    <property type="project" value="UniProtKB-KW"/>
</dbReference>
<comment type="similarity">
    <text evidence="2">Belongs to the G-protein coupled receptor 1 family.</text>
</comment>
<dbReference type="AlphaFoldDB" id="A0A9P0CLH1"/>
<keyword evidence="12" id="KW-0675">Receptor</keyword>
<keyword evidence="4" id="KW-0716">Sensory transduction</keyword>
<dbReference type="InterPro" id="IPR001760">
    <property type="entry name" value="Opsin"/>
</dbReference>
<evidence type="ECO:0000313" key="18">
    <source>
        <dbReference type="EMBL" id="CAH1104339.1"/>
    </source>
</evidence>
<evidence type="ECO:0000256" key="6">
    <source>
        <dbReference type="ARBA" id="ARBA00022925"/>
    </source>
</evidence>
<keyword evidence="19" id="KW-1185">Reference proteome</keyword>
<dbReference type="InterPro" id="IPR017452">
    <property type="entry name" value="GPCR_Rhodpsn_7TM"/>
</dbReference>
<feature type="transmembrane region" description="Helical" evidence="16">
    <location>
        <begin position="155"/>
        <end position="175"/>
    </location>
</feature>
<feature type="domain" description="G-protein coupled receptors family 1 profile" evidence="17">
    <location>
        <begin position="99"/>
        <end position="362"/>
    </location>
</feature>
<keyword evidence="9" id="KW-0297">G-protein coupled receptor</keyword>
<keyword evidence="15" id="KW-0844">Vision</keyword>
<dbReference type="PROSITE" id="PS50262">
    <property type="entry name" value="G_PROTEIN_RECEP_F1_2"/>
    <property type="match status" value="1"/>
</dbReference>
<gene>
    <name evidence="18" type="ORF">PSYICH_LOCUS5246</name>
</gene>
<dbReference type="OrthoDB" id="2105199at2759"/>
<dbReference type="PRINTS" id="PR00577">
    <property type="entry name" value="OPSINRH3RH4"/>
</dbReference>
<keyword evidence="3" id="KW-0600">Photoreceptor protein</keyword>
<evidence type="ECO:0000313" key="19">
    <source>
        <dbReference type="Proteomes" id="UP001153636"/>
    </source>
</evidence>
<accession>A0A9P0CLH1</accession>
<proteinExistence type="inferred from homology"/>
<keyword evidence="8" id="KW-0157">Chromophore</keyword>
<dbReference type="InterPro" id="IPR027430">
    <property type="entry name" value="Retinal_BS"/>
</dbReference>
<keyword evidence="5 16" id="KW-0812">Transmembrane</keyword>
<dbReference type="PRINTS" id="PR00237">
    <property type="entry name" value="GPCRRHODOPSN"/>
</dbReference>
<protein>
    <recommendedName>
        <fullName evidence="17">G-protein coupled receptors family 1 profile domain-containing protein</fullName>
    </recommendedName>
</protein>
<dbReference type="InterPro" id="IPR000276">
    <property type="entry name" value="GPCR_Rhodpsn"/>
</dbReference>
<evidence type="ECO:0000256" key="8">
    <source>
        <dbReference type="ARBA" id="ARBA00022991"/>
    </source>
</evidence>
<dbReference type="FunFam" id="1.20.1070.10:FF:000044">
    <property type="entry name" value="Opsin, ultraviolet-sensitive"/>
    <property type="match status" value="1"/>
</dbReference>
<feature type="transmembrane region" description="Helical" evidence="16">
    <location>
        <begin position="244"/>
        <end position="265"/>
    </location>
</feature>
<organism evidence="18 19">
    <name type="scientific">Psylliodes chrysocephalus</name>
    <dbReference type="NCBI Taxonomy" id="3402493"/>
    <lineage>
        <taxon>Eukaryota</taxon>
        <taxon>Metazoa</taxon>
        <taxon>Ecdysozoa</taxon>
        <taxon>Arthropoda</taxon>
        <taxon>Hexapoda</taxon>
        <taxon>Insecta</taxon>
        <taxon>Pterygota</taxon>
        <taxon>Neoptera</taxon>
        <taxon>Endopterygota</taxon>
        <taxon>Coleoptera</taxon>
        <taxon>Polyphaga</taxon>
        <taxon>Cucujiformia</taxon>
        <taxon>Chrysomeloidea</taxon>
        <taxon>Chrysomelidae</taxon>
        <taxon>Galerucinae</taxon>
        <taxon>Alticini</taxon>
        <taxon>Psylliodes</taxon>
    </lineage>
</organism>
<dbReference type="Proteomes" id="UP001153636">
    <property type="component" value="Chromosome 16"/>
</dbReference>
<dbReference type="SUPFAM" id="SSF81321">
    <property type="entry name" value="Family A G protein-coupled receptor-like"/>
    <property type="match status" value="1"/>
</dbReference>
<feature type="transmembrane region" description="Helical" evidence="16">
    <location>
        <begin position="83"/>
        <end position="108"/>
    </location>
</feature>
<keyword evidence="14" id="KW-0807">Transducer</keyword>
<comment type="subcellular location">
    <subcellularLocation>
        <location evidence="1">Membrane</location>
        <topology evidence="1">Multi-pass membrane protein</topology>
    </subcellularLocation>
</comment>
<evidence type="ECO:0000256" key="14">
    <source>
        <dbReference type="ARBA" id="ARBA00023224"/>
    </source>
</evidence>
<keyword evidence="11" id="KW-1015">Disulfide bond</keyword>
<reference evidence="18" key="1">
    <citation type="submission" date="2022-01" db="EMBL/GenBank/DDBJ databases">
        <authorList>
            <person name="King R."/>
        </authorList>
    </citation>
    <scope>NUCLEOTIDE SEQUENCE</scope>
</reference>
<feature type="transmembrane region" description="Helical" evidence="16">
    <location>
        <begin position="196"/>
        <end position="216"/>
    </location>
</feature>
<keyword evidence="13" id="KW-0325">Glycoprotein</keyword>
<evidence type="ECO:0000259" key="17">
    <source>
        <dbReference type="PROSITE" id="PS50262"/>
    </source>
</evidence>
<dbReference type="Gene3D" id="1.20.1070.10">
    <property type="entry name" value="Rhodopsin 7-helix transmembrane proteins"/>
    <property type="match status" value="1"/>
</dbReference>
<keyword evidence="7 16" id="KW-1133">Transmembrane helix</keyword>
<evidence type="ECO:0000256" key="13">
    <source>
        <dbReference type="ARBA" id="ARBA00023180"/>
    </source>
</evidence>
<evidence type="ECO:0000256" key="3">
    <source>
        <dbReference type="ARBA" id="ARBA00022543"/>
    </source>
</evidence>
<evidence type="ECO:0000256" key="10">
    <source>
        <dbReference type="ARBA" id="ARBA00023136"/>
    </source>
</evidence>
<evidence type="ECO:0000256" key="2">
    <source>
        <dbReference type="ARBA" id="ARBA00010663"/>
    </source>
</evidence>
<dbReference type="Pfam" id="PF00001">
    <property type="entry name" value="7tm_1"/>
    <property type="match status" value="1"/>
</dbReference>
<keyword evidence="10 16" id="KW-0472">Membrane</keyword>
<dbReference type="CDD" id="cd15079">
    <property type="entry name" value="7tmA_photoreceptors_insect"/>
    <property type="match status" value="1"/>
</dbReference>